<feature type="compositionally biased region" description="Basic residues" evidence="2">
    <location>
        <begin position="1076"/>
        <end position="1094"/>
    </location>
</feature>
<organism evidence="3 4">
    <name type="scientific">Sitophilus oryzae</name>
    <name type="common">Rice weevil</name>
    <name type="synonym">Curculio oryzae</name>
    <dbReference type="NCBI Taxonomy" id="7048"/>
    <lineage>
        <taxon>Eukaryota</taxon>
        <taxon>Metazoa</taxon>
        <taxon>Ecdysozoa</taxon>
        <taxon>Arthropoda</taxon>
        <taxon>Hexapoda</taxon>
        <taxon>Insecta</taxon>
        <taxon>Pterygota</taxon>
        <taxon>Neoptera</taxon>
        <taxon>Endopterygota</taxon>
        <taxon>Coleoptera</taxon>
        <taxon>Polyphaga</taxon>
        <taxon>Cucujiformia</taxon>
        <taxon>Curculionidae</taxon>
        <taxon>Dryophthorinae</taxon>
        <taxon>Sitophilus</taxon>
    </lineage>
</organism>
<gene>
    <name evidence="4" type="primary">LOC115886404</name>
</gene>
<feature type="compositionally biased region" description="Basic and acidic residues" evidence="2">
    <location>
        <begin position="848"/>
        <end position="858"/>
    </location>
</feature>
<feature type="compositionally biased region" description="Basic and acidic residues" evidence="2">
    <location>
        <begin position="755"/>
        <end position="767"/>
    </location>
</feature>
<feature type="compositionally biased region" description="Basic and acidic residues" evidence="2">
    <location>
        <begin position="1399"/>
        <end position="1416"/>
    </location>
</feature>
<dbReference type="Proteomes" id="UP000504635">
    <property type="component" value="Unplaced"/>
</dbReference>
<feature type="region of interest" description="Disordered" evidence="2">
    <location>
        <begin position="167"/>
        <end position="196"/>
    </location>
</feature>
<protein>
    <submittedName>
        <fullName evidence="4">Myb-like protein P isoform X1</fullName>
    </submittedName>
</protein>
<keyword evidence="1" id="KW-0175">Coiled coil</keyword>
<feature type="compositionally biased region" description="Polar residues" evidence="2">
    <location>
        <begin position="408"/>
        <end position="418"/>
    </location>
</feature>
<feature type="region of interest" description="Disordered" evidence="2">
    <location>
        <begin position="1331"/>
        <end position="1353"/>
    </location>
</feature>
<feature type="compositionally biased region" description="Basic and acidic residues" evidence="2">
    <location>
        <begin position="218"/>
        <end position="247"/>
    </location>
</feature>
<dbReference type="KEGG" id="soy:115886404"/>
<feature type="region of interest" description="Disordered" evidence="2">
    <location>
        <begin position="687"/>
        <end position="716"/>
    </location>
</feature>
<sequence length="1514" mass="172886">MGEKNSPLTFNEEKYTQFIYDDIDDVDIFGTTSAENEKEAENIDQQPLPSNEVIEENESLKKEMDKYKSENELLRLRISELYLTAKAEMERKDKRLGELKNEMDILLARKNTHLQNKTLVNKCQREFSNEEFQRFDAKYKIPKRNNVNNVVETNNSKIIAVGLTDDTKDTKQHSHQDKADNRSIIKTENSSKDPCKENLTCVENKMKDNDTIGKANKHIQDKNSTKTEVKAEYKHHSSQKENNDSTESKAVLTKCRDGRFHSRHTRSPPKDRDRGRQNISGNRDNKYYSNHESRSRSTEKPRQRGQYQKNNFRNRSKSRENYNSRHRVGRRSRSLSRERFKTNRHTSQQSYSSNNSNRFRDHRTDSNKRLSPKSTSGRCNQADVQSLRQRLLRYRHRSLEKDRVVAKSSENSTNNSKLPKNVDDKDTVTFSDEDEIQLFLSGESDHEENRDGEHEDVLETTFNLLKDQIDIDNMTEAQLESLLKEKQLLLEKESDDETPTDNTNDICNSDEIMVCSSEDDAYAKAENLEPDPNKETKWLIPLNEIEIALDKKIVTDKGINKDVTKEHEEIEPENEKETIECVNDCKTSEIQVIKNVKLHEKNSTNEKDIIIENSLSKNVNSKEAVKKLDIEQKNNDESEDLAKNIPKDASELQEQNVLKDNQENQVHNKDGDTIEMEAAKTLCSLSEPLDFNDDNSPTKINKNSGSVEDEKLKPNDPEVQTLEAYISGTKQETVFSTSGLEQELYISDDDDAHEDTEKHETHDDHQSKPNSQKVIILSDVKLDLREITKLGGTRKGRLGKSSSECIESIQDEINSKTIEKTQEKISRQTKPEEAETLDTTELQLCLEGSDHNVVDKKTRSPRKQTKNKSSSRVKNNVNNTTRNNKKNNSCEKIRSSAEKIKMLFGPQSPIVSSKFSEENVMVNAKTISPNERRRILIGKAKRNTFSEELLLADTSAKNGFKVRDKNGKVNKKQTGKIEKENIDEPVNKDEKETKNIATEEPKKVDVFCNSLTYIPSKNSAVPFDSPNSFITKKIQSNNSKKIKLEEQKNITDVSKTKNVQTNQNTQNKKQTTKNSRVNRRSPVKRVTRSTRKTNKRTEESPAQNKGSSWKIRFAENSKKRNRSECSNEDSGKKKKLKTDEDTEKPASNSVTVEDKNPNLKPDTKIRKPRASRTKSSDKINIEEHKIEQERIASNEALQSRLQESNKVELQRLDSKSEKIEPNSRPTTLADVIKDELGDKKKVVKRITPRRIGDCTRKKKGDNARVQLFTESTESTENRGSECVQISQSFIESSVVSNLSSSVKSDVTVTQPAPNSSPLPSFERYIEQSKSALKNKTPDKPVKSENFKSSSDVRTSDYGEFPDIHIDPITLMEKKEIDNIIIDLNISDKSLISLANGCKSKSDKDSNDDPLELKDPRNSINSLDFSNFLSKNKTTSTPVKSVTRKAEDKVEVLTEKTENISSCSNPNVSDKSFQNLLEYAANSSGDNSGVVKSNIQIGVPLRRDRRRRPIVMLLE</sequence>
<feature type="compositionally biased region" description="Basic and acidic residues" evidence="2">
    <location>
        <begin position="1152"/>
        <end position="1165"/>
    </location>
</feature>
<feature type="compositionally biased region" description="Basic residues" evidence="2">
    <location>
        <begin position="859"/>
        <end position="871"/>
    </location>
</feature>
<feature type="compositionally biased region" description="Basic and acidic residues" evidence="2">
    <location>
        <begin position="1335"/>
        <end position="1345"/>
    </location>
</feature>
<reference evidence="4" key="1">
    <citation type="submission" date="2025-08" db="UniProtKB">
        <authorList>
            <consortium name="RefSeq"/>
        </authorList>
    </citation>
    <scope>IDENTIFICATION</scope>
    <source>
        <tissue evidence="4">Gonads</tissue>
    </source>
</reference>
<feature type="compositionally biased region" description="Low complexity" evidence="2">
    <location>
        <begin position="872"/>
        <end position="882"/>
    </location>
</feature>
<keyword evidence="3" id="KW-1185">Reference proteome</keyword>
<feature type="compositionally biased region" description="Basic and acidic residues" evidence="2">
    <location>
        <begin position="1203"/>
        <end position="1221"/>
    </location>
</feature>
<feature type="compositionally biased region" description="Low complexity" evidence="2">
    <location>
        <begin position="347"/>
        <end position="357"/>
    </location>
</feature>
<feature type="compositionally biased region" description="Basic and acidic residues" evidence="2">
    <location>
        <begin position="283"/>
        <end position="302"/>
    </location>
</feature>
<feature type="compositionally biased region" description="Low complexity" evidence="2">
    <location>
        <begin position="1056"/>
        <end position="1074"/>
    </location>
</feature>
<proteinExistence type="predicted"/>
<evidence type="ECO:0000313" key="4">
    <source>
        <dbReference type="RefSeq" id="XP_030761392.1"/>
    </source>
</evidence>
<name>A0A6J2YDC4_SITOR</name>
<dbReference type="GeneID" id="115886404"/>
<feature type="compositionally biased region" description="Basic and acidic residues" evidence="2">
    <location>
        <begin position="1112"/>
        <end position="1131"/>
    </location>
</feature>
<feature type="compositionally biased region" description="Polar residues" evidence="2">
    <location>
        <begin position="372"/>
        <end position="388"/>
    </location>
</feature>
<evidence type="ECO:0000256" key="1">
    <source>
        <dbReference type="SAM" id="Coils"/>
    </source>
</evidence>
<feature type="region of interest" description="Disordered" evidence="2">
    <location>
        <begin position="1053"/>
        <end position="1186"/>
    </location>
</feature>
<evidence type="ECO:0000256" key="2">
    <source>
        <dbReference type="SAM" id="MobiDB-lite"/>
    </source>
</evidence>
<dbReference type="OrthoDB" id="10692552at2759"/>
<accession>A0A6J2YDC4</accession>
<feature type="compositionally biased region" description="Basic and acidic residues" evidence="2">
    <location>
        <begin position="358"/>
        <end position="368"/>
    </location>
</feature>
<dbReference type="InParanoid" id="A0A6J2YDC4"/>
<feature type="region of interest" description="Disordered" evidence="2">
    <location>
        <begin position="1396"/>
        <end position="1416"/>
    </location>
</feature>
<feature type="region of interest" description="Disordered" evidence="2">
    <location>
        <begin position="1198"/>
        <end position="1224"/>
    </location>
</feature>
<dbReference type="RefSeq" id="XP_030761392.1">
    <property type="nucleotide sequence ID" value="XM_030905532.1"/>
</dbReference>
<feature type="coiled-coil region" evidence="1">
    <location>
        <begin position="50"/>
        <end position="109"/>
    </location>
</feature>
<feature type="region of interest" description="Disordered" evidence="2">
    <location>
        <begin position="848"/>
        <end position="889"/>
    </location>
</feature>
<evidence type="ECO:0000313" key="3">
    <source>
        <dbReference type="Proteomes" id="UP000504635"/>
    </source>
</evidence>
<feature type="region of interest" description="Disordered" evidence="2">
    <location>
        <begin position="752"/>
        <end position="773"/>
    </location>
</feature>
<feature type="compositionally biased region" description="Polar residues" evidence="2">
    <location>
        <begin position="694"/>
        <end position="706"/>
    </location>
</feature>
<feature type="region of interest" description="Disordered" evidence="2">
    <location>
        <begin position="212"/>
        <end position="426"/>
    </location>
</feature>
<feature type="compositionally biased region" description="Basic and acidic residues" evidence="2">
    <location>
        <begin position="1174"/>
        <end position="1186"/>
    </location>
</feature>
<feature type="compositionally biased region" description="Basic residues" evidence="2">
    <location>
        <begin position="324"/>
        <end position="334"/>
    </location>
</feature>